<feature type="domain" description="C2H2-type" evidence="14">
    <location>
        <begin position="542"/>
        <end position="569"/>
    </location>
</feature>
<feature type="signal peptide" evidence="13">
    <location>
        <begin position="1"/>
        <end position="24"/>
    </location>
</feature>
<keyword evidence="13" id="KW-0732">Signal</keyword>
<feature type="domain" description="C2H2-type" evidence="14">
    <location>
        <begin position="570"/>
        <end position="592"/>
    </location>
</feature>
<feature type="domain" description="C2H2-type" evidence="14">
    <location>
        <begin position="270"/>
        <end position="298"/>
    </location>
</feature>
<organism evidence="15 16">
    <name type="scientific">Spodoptera exigua</name>
    <name type="common">Beet armyworm</name>
    <name type="synonym">Noctua fulgens</name>
    <dbReference type="NCBI Taxonomy" id="7107"/>
    <lineage>
        <taxon>Eukaryota</taxon>
        <taxon>Metazoa</taxon>
        <taxon>Ecdysozoa</taxon>
        <taxon>Arthropoda</taxon>
        <taxon>Hexapoda</taxon>
        <taxon>Insecta</taxon>
        <taxon>Pterygota</taxon>
        <taxon>Neoptera</taxon>
        <taxon>Endopterygota</taxon>
        <taxon>Lepidoptera</taxon>
        <taxon>Glossata</taxon>
        <taxon>Ditrysia</taxon>
        <taxon>Noctuoidea</taxon>
        <taxon>Noctuidae</taxon>
        <taxon>Amphipyrinae</taxon>
        <taxon>Spodoptera</taxon>
    </lineage>
</organism>
<accession>A0A835G8T9</accession>
<evidence type="ECO:0000256" key="5">
    <source>
        <dbReference type="ARBA" id="ARBA00022771"/>
    </source>
</evidence>
<evidence type="ECO:0000256" key="9">
    <source>
        <dbReference type="ARBA" id="ARBA00023163"/>
    </source>
</evidence>
<feature type="domain" description="C2H2-type" evidence="14">
    <location>
        <begin position="461"/>
        <end position="488"/>
    </location>
</feature>
<evidence type="ECO:0000256" key="10">
    <source>
        <dbReference type="ARBA" id="ARBA00023242"/>
    </source>
</evidence>
<dbReference type="InterPro" id="IPR036236">
    <property type="entry name" value="Znf_C2H2_sf"/>
</dbReference>
<evidence type="ECO:0000256" key="3">
    <source>
        <dbReference type="ARBA" id="ARBA00022723"/>
    </source>
</evidence>
<evidence type="ECO:0000256" key="2">
    <source>
        <dbReference type="ARBA" id="ARBA00006991"/>
    </source>
</evidence>
<keyword evidence="3" id="KW-0479">Metal-binding</keyword>
<keyword evidence="4" id="KW-0677">Repeat</keyword>
<feature type="domain" description="C2H2-type" evidence="14">
    <location>
        <begin position="242"/>
        <end position="269"/>
    </location>
</feature>
<feature type="domain" description="C2H2-type" evidence="14">
    <location>
        <begin position="489"/>
        <end position="516"/>
    </location>
</feature>
<dbReference type="FunFam" id="3.30.160.60:FF:001506">
    <property type="entry name" value="Zinc finger protein"/>
    <property type="match status" value="1"/>
</dbReference>
<dbReference type="GO" id="GO:0005634">
    <property type="term" value="C:nucleus"/>
    <property type="evidence" value="ECO:0007669"/>
    <property type="project" value="UniProtKB-SubCell"/>
</dbReference>
<comment type="similarity">
    <text evidence="2">Belongs to the krueppel C2H2-type zinc-finger protein family.</text>
</comment>
<feature type="domain" description="C2H2-type" evidence="14">
    <location>
        <begin position="433"/>
        <end position="460"/>
    </location>
</feature>
<feature type="chain" id="PRO_5032285118" description="C2H2-type domain-containing protein" evidence="13">
    <location>
        <begin position="25"/>
        <end position="598"/>
    </location>
</feature>
<protein>
    <recommendedName>
        <fullName evidence="14">C2H2-type domain-containing protein</fullName>
    </recommendedName>
</protein>
<dbReference type="EMBL" id="JACKWZ010000325">
    <property type="protein sequence ID" value="KAF9409305.1"/>
    <property type="molecule type" value="Genomic_DNA"/>
</dbReference>
<feature type="domain" description="C2H2-type" evidence="14">
    <location>
        <begin position="386"/>
        <end position="404"/>
    </location>
</feature>
<keyword evidence="5 11" id="KW-0863">Zinc-finger</keyword>
<dbReference type="FunFam" id="3.30.160.60:FF:000100">
    <property type="entry name" value="Zinc finger 45-like"/>
    <property type="match status" value="1"/>
</dbReference>
<comment type="caution">
    <text evidence="15">The sequence shown here is derived from an EMBL/GenBank/DDBJ whole genome shotgun (WGS) entry which is preliminary data.</text>
</comment>
<keyword evidence="7" id="KW-0805">Transcription regulation</keyword>
<dbReference type="SMART" id="SM00868">
    <property type="entry name" value="zf-AD"/>
    <property type="match status" value="1"/>
</dbReference>
<keyword evidence="10" id="KW-0539">Nucleus</keyword>
<feature type="region of interest" description="Disordered" evidence="12">
    <location>
        <begin position="203"/>
        <end position="235"/>
    </location>
</feature>
<feature type="domain" description="C2H2-type" evidence="14">
    <location>
        <begin position="354"/>
        <end position="381"/>
    </location>
</feature>
<dbReference type="SMART" id="SM00355">
    <property type="entry name" value="ZnF_C2H2"/>
    <property type="match status" value="13"/>
</dbReference>
<reference evidence="15" key="1">
    <citation type="submission" date="2020-08" db="EMBL/GenBank/DDBJ databases">
        <title>Spodoptera exigua strain:BAW_Kor-Di-RS1 Genome sequencing and assembly.</title>
        <authorList>
            <person name="Kim J."/>
            <person name="Nam H.Y."/>
            <person name="Kwon M."/>
            <person name="Choi J.H."/>
            <person name="Cho S.R."/>
            <person name="Kim G.-H."/>
        </authorList>
    </citation>
    <scope>NUCLEOTIDE SEQUENCE</scope>
    <source>
        <strain evidence="15">BAW_Kor-Di-RS1</strain>
        <tissue evidence="15">Whole-body</tissue>
    </source>
</reference>
<evidence type="ECO:0000256" key="6">
    <source>
        <dbReference type="ARBA" id="ARBA00022833"/>
    </source>
</evidence>
<sequence length="598" mass="69232">MRVETHHSVRLRLGLSRLILIVFGFTPEPVAVEEEFCQIRDLNENEHNYTLVMQAKDCLHVFGLCRCCHAEGNFKGLNEYSNELSEDDCCVLLKDTFDIILHPIPNSRIQVCGVCGPRLNDAVQFKKQVLQCEDKLRQYVYEADILQKDIKDEFVQDELKEESINDAAEDGLEIKYNETRLPDIEVLIQPLEDDDQPLSVLRSSRTRSEDNDEEPDADWSAAPDLSDGDDEQKHKSSKSKKYACSICDKKFSYNGSFEVHMRAHNGEKSFNCHICGTSHTNNKELTKHIEKQHIVDNKYPCNMCEKTFEKPRLLKKHLKTHFEEKFKCTECQKEFQRKKGLKEHMKIHTGEKKYSCSVCNKAFGHNQTLKSHMFTHTGEKPYICDFSSKSYLAIHERQHTGEKPYSCDVCKKDFTAYTTLKVHMRVHTGIKPYTCGFCSRQFAQMASFKLHQRTHTGEKPYSCKICKKPFSDNGYLKIHMRVHSGEKPFSCEICKRCFRETGQLKRHMRIHTGIKPYTCKICNKQIGNLSKHMRVHSEERPYSCNVCNKQFSINGNLKLHMRVHTGEKPFACDVCNSQFTQSSGLKRHRCSHGKDLVS</sequence>
<evidence type="ECO:0000259" key="14">
    <source>
        <dbReference type="PROSITE" id="PS50157"/>
    </source>
</evidence>
<dbReference type="FunFam" id="3.30.160.60:FF:000478">
    <property type="entry name" value="Zinc finger protein 133"/>
    <property type="match status" value="1"/>
</dbReference>
<dbReference type="FunFam" id="3.30.160.60:FF:000072">
    <property type="entry name" value="zinc finger protein 143 isoform X1"/>
    <property type="match status" value="1"/>
</dbReference>
<dbReference type="GO" id="GO:0000978">
    <property type="term" value="F:RNA polymerase II cis-regulatory region sequence-specific DNA binding"/>
    <property type="evidence" value="ECO:0007669"/>
    <property type="project" value="TreeGrafter"/>
</dbReference>
<comment type="subcellular location">
    <subcellularLocation>
        <location evidence="1">Nucleus</location>
    </subcellularLocation>
</comment>
<dbReference type="PROSITE" id="PS00028">
    <property type="entry name" value="ZINC_FINGER_C2H2_1"/>
    <property type="match status" value="10"/>
</dbReference>
<dbReference type="FunFam" id="3.30.160.60:FF:002343">
    <property type="entry name" value="Zinc finger protein 33A"/>
    <property type="match status" value="1"/>
</dbReference>
<evidence type="ECO:0000313" key="16">
    <source>
        <dbReference type="Proteomes" id="UP000648187"/>
    </source>
</evidence>
<keyword evidence="8" id="KW-0238">DNA-binding</keyword>
<dbReference type="Proteomes" id="UP000648187">
    <property type="component" value="Unassembled WGS sequence"/>
</dbReference>
<feature type="domain" description="C2H2-type" evidence="14">
    <location>
        <begin position="517"/>
        <end position="541"/>
    </location>
</feature>
<keyword evidence="16" id="KW-1185">Reference proteome</keyword>
<evidence type="ECO:0000256" key="13">
    <source>
        <dbReference type="SAM" id="SignalP"/>
    </source>
</evidence>
<dbReference type="SUPFAM" id="SSF57667">
    <property type="entry name" value="beta-beta-alpha zinc fingers"/>
    <property type="match status" value="7"/>
</dbReference>
<dbReference type="PANTHER" id="PTHR24393:SF15">
    <property type="entry name" value="IP01243P-RELATED"/>
    <property type="match status" value="1"/>
</dbReference>
<dbReference type="GO" id="GO:0001228">
    <property type="term" value="F:DNA-binding transcription activator activity, RNA polymerase II-specific"/>
    <property type="evidence" value="ECO:0007669"/>
    <property type="project" value="TreeGrafter"/>
</dbReference>
<dbReference type="FunFam" id="3.30.160.60:FF:000446">
    <property type="entry name" value="Zinc finger protein"/>
    <property type="match status" value="1"/>
</dbReference>
<dbReference type="Pfam" id="PF00096">
    <property type="entry name" value="zf-C2H2"/>
    <property type="match status" value="9"/>
</dbReference>
<evidence type="ECO:0000256" key="4">
    <source>
        <dbReference type="ARBA" id="ARBA00022737"/>
    </source>
</evidence>
<dbReference type="PROSITE" id="PS50157">
    <property type="entry name" value="ZINC_FINGER_C2H2_2"/>
    <property type="match status" value="13"/>
</dbReference>
<evidence type="ECO:0000256" key="1">
    <source>
        <dbReference type="ARBA" id="ARBA00004123"/>
    </source>
</evidence>
<evidence type="ECO:0000256" key="7">
    <source>
        <dbReference type="ARBA" id="ARBA00023015"/>
    </source>
</evidence>
<evidence type="ECO:0000256" key="12">
    <source>
        <dbReference type="SAM" id="MobiDB-lite"/>
    </source>
</evidence>
<feature type="domain" description="C2H2-type" evidence="14">
    <location>
        <begin position="299"/>
        <end position="326"/>
    </location>
</feature>
<proteinExistence type="inferred from homology"/>
<keyword evidence="6" id="KW-0862">Zinc</keyword>
<feature type="domain" description="C2H2-type" evidence="14">
    <location>
        <begin position="326"/>
        <end position="353"/>
    </location>
</feature>
<name>A0A835G8T9_SPOEX</name>
<dbReference type="FunFam" id="3.30.160.60:FF:001480">
    <property type="entry name" value="Si:cabz01071911.3"/>
    <property type="match status" value="2"/>
</dbReference>
<evidence type="ECO:0000313" key="15">
    <source>
        <dbReference type="EMBL" id="KAF9409305.1"/>
    </source>
</evidence>
<dbReference type="AlphaFoldDB" id="A0A835G8T9"/>
<dbReference type="GO" id="GO:0008270">
    <property type="term" value="F:zinc ion binding"/>
    <property type="evidence" value="ECO:0007669"/>
    <property type="project" value="UniProtKB-KW"/>
</dbReference>
<dbReference type="InterPro" id="IPR013087">
    <property type="entry name" value="Znf_C2H2_type"/>
</dbReference>
<dbReference type="InterPro" id="IPR012934">
    <property type="entry name" value="Znf_AD"/>
</dbReference>
<dbReference type="FunFam" id="3.30.160.60:FF:000733">
    <property type="entry name" value="Zinc finger protein 236 variant"/>
    <property type="match status" value="1"/>
</dbReference>
<evidence type="ECO:0000256" key="8">
    <source>
        <dbReference type="ARBA" id="ARBA00023125"/>
    </source>
</evidence>
<dbReference type="PANTHER" id="PTHR24393">
    <property type="entry name" value="ZINC FINGER PROTEIN"/>
    <property type="match status" value="1"/>
</dbReference>
<evidence type="ECO:0000256" key="11">
    <source>
        <dbReference type="PROSITE-ProRule" id="PRU00042"/>
    </source>
</evidence>
<gene>
    <name evidence="15" type="ORF">HW555_011287</name>
</gene>
<keyword evidence="9" id="KW-0804">Transcription</keyword>
<dbReference type="Gene3D" id="3.30.160.60">
    <property type="entry name" value="Classic Zinc Finger"/>
    <property type="match status" value="12"/>
</dbReference>
<feature type="domain" description="C2H2-type" evidence="14">
    <location>
        <begin position="405"/>
        <end position="432"/>
    </location>
</feature>